<feature type="region of interest" description="Disordered" evidence="6">
    <location>
        <begin position="1"/>
        <end position="31"/>
    </location>
</feature>
<reference evidence="9" key="2">
    <citation type="submission" date="2025-08" db="UniProtKB">
        <authorList>
            <consortium name="RefSeq"/>
        </authorList>
    </citation>
    <scope>IDENTIFICATION</scope>
    <source>
        <tissue evidence="9">Leaf</tissue>
    </source>
</reference>
<dbReference type="PANTHER" id="PTHR31945:SF20">
    <property type="entry name" value="TRANSCRIPTION FACTOR DYT1"/>
    <property type="match status" value="1"/>
</dbReference>
<evidence type="ECO:0000313" key="9">
    <source>
        <dbReference type="RefSeq" id="XP_056687060.1"/>
    </source>
</evidence>
<evidence type="ECO:0000256" key="5">
    <source>
        <dbReference type="SAM" id="Coils"/>
    </source>
</evidence>
<feature type="domain" description="BHLH" evidence="7">
    <location>
        <begin position="25"/>
        <end position="74"/>
    </location>
</feature>
<evidence type="ECO:0000313" key="8">
    <source>
        <dbReference type="Proteomes" id="UP000813463"/>
    </source>
</evidence>
<dbReference type="RefSeq" id="XP_056687060.1">
    <property type="nucleotide sequence ID" value="XM_056831082.1"/>
</dbReference>
<dbReference type="SUPFAM" id="SSF47459">
    <property type="entry name" value="HLH, helix-loop-helix DNA-binding domain"/>
    <property type="match status" value="1"/>
</dbReference>
<dbReference type="InterPro" id="IPR036638">
    <property type="entry name" value="HLH_DNA-bd_sf"/>
</dbReference>
<dbReference type="PANTHER" id="PTHR31945">
    <property type="entry name" value="TRANSCRIPTION FACTOR SCREAM2-RELATED"/>
    <property type="match status" value="1"/>
</dbReference>
<keyword evidence="4" id="KW-0539">Nucleus</keyword>
<keyword evidence="8" id="KW-1185">Reference proteome</keyword>
<dbReference type="Proteomes" id="UP000813463">
    <property type="component" value="Chromosome 6"/>
</dbReference>
<dbReference type="Pfam" id="PF00010">
    <property type="entry name" value="HLH"/>
    <property type="match status" value="1"/>
</dbReference>
<keyword evidence="2" id="KW-0805">Transcription regulation</keyword>
<keyword evidence="5" id="KW-0175">Coiled coil</keyword>
<dbReference type="PROSITE" id="PS50888">
    <property type="entry name" value="BHLH"/>
    <property type="match status" value="1"/>
</dbReference>
<evidence type="ECO:0000256" key="3">
    <source>
        <dbReference type="ARBA" id="ARBA00023163"/>
    </source>
</evidence>
<organism evidence="8 9">
    <name type="scientific">Spinacia oleracea</name>
    <name type="common">Spinach</name>
    <dbReference type="NCBI Taxonomy" id="3562"/>
    <lineage>
        <taxon>Eukaryota</taxon>
        <taxon>Viridiplantae</taxon>
        <taxon>Streptophyta</taxon>
        <taxon>Embryophyta</taxon>
        <taxon>Tracheophyta</taxon>
        <taxon>Spermatophyta</taxon>
        <taxon>Magnoliopsida</taxon>
        <taxon>eudicotyledons</taxon>
        <taxon>Gunneridae</taxon>
        <taxon>Pentapetalae</taxon>
        <taxon>Caryophyllales</taxon>
        <taxon>Chenopodiaceae</taxon>
        <taxon>Chenopodioideae</taxon>
        <taxon>Anserineae</taxon>
        <taxon>Spinacia</taxon>
    </lineage>
</organism>
<evidence type="ECO:0000256" key="4">
    <source>
        <dbReference type="ARBA" id="ARBA00023242"/>
    </source>
</evidence>
<protein>
    <submittedName>
        <fullName evidence="9">Transcription factor DYT1</fullName>
    </submittedName>
</protein>
<gene>
    <name evidence="9" type="primary">LOC110804769</name>
</gene>
<dbReference type="Gene3D" id="4.10.280.10">
    <property type="entry name" value="Helix-loop-helix DNA-binding domain"/>
    <property type="match status" value="1"/>
</dbReference>
<dbReference type="InterPro" id="IPR011598">
    <property type="entry name" value="bHLH_dom"/>
</dbReference>
<name>A0ABM3QUM1_SPIOL</name>
<sequence>MEFSYGSSDVDNDYENDNANNNDSRFKSKNLDAERRRRAKLNDRLLQLRALVPIITNMTKAYIIKDAITYIEELDSHVSELKDELLELGDSFPPREETKSANIDVVKNIIAPKEMKCYGIEPEVKVSPIDDNKVWIKVVYEKKMGGFTKLVEAITRLGLEFNDTNFTTSNGAAVISSCLEGMKNNVEETEEVIMSVLSNI</sequence>
<accession>A0ABM3QUM1</accession>
<reference evidence="8" key="1">
    <citation type="journal article" date="2021" name="Nat. Commun.">
        <title>Genomic analyses provide insights into spinach domestication and the genetic basis of agronomic traits.</title>
        <authorList>
            <person name="Cai X."/>
            <person name="Sun X."/>
            <person name="Xu C."/>
            <person name="Sun H."/>
            <person name="Wang X."/>
            <person name="Ge C."/>
            <person name="Zhang Z."/>
            <person name="Wang Q."/>
            <person name="Fei Z."/>
            <person name="Jiao C."/>
            <person name="Wang Q."/>
        </authorList>
    </citation>
    <scope>NUCLEOTIDE SEQUENCE [LARGE SCALE GENOMIC DNA]</scope>
    <source>
        <strain evidence="8">cv. Varoflay</strain>
    </source>
</reference>
<dbReference type="SMART" id="SM00353">
    <property type="entry name" value="HLH"/>
    <property type="match status" value="1"/>
</dbReference>
<dbReference type="InterPro" id="IPR051358">
    <property type="entry name" value="TF_AMS/ICE1/BHLH6-like"/>
</dbReference>
<feature type="coiled-coil region" evidence="5">
    <location>
        <begin position="31"/>
        <end position="91"/>
    </location>
</feature>
<keyword evidence="3" id="KW-0804">Transcription</keyword>
<dbReference type="GeneID" id="110804769"/>
<comment type="subcellular location">
    <subcellularLocation>
        <location evidence="1">Nucleus</location>
    </subcellularLocation>
</comment>
<evidence type="ECO:0000256" key="2">
    <source>
        <dbReference type="ARBA" id="ARBA00023015"/>
    </source>
</evidence>
<evidence type="ECO:0000259" key="7">
    <source>
        <dbReference type="PROSITE" id="PS50888"/>
    </source>
</evidence>
<proteinExistence type="predicted"/>
<evidence type="ECO:0000256" key="1">
    <source>
        <dbReference type="ARBA" id="ARBA00004123"/>
    </source>
</evidence>
<evidence type="ECO:0000256" key="6">
    <source>
        <dbReference type="SAM" id="MobiDB-lite"/>
    </source>
</evidence>